<evidence type="ECO:0000313" key="2">
    <source>
        <dbReference type="Proteomes" id="UP000199533"/>
    </source>
</evidence>
<dbReference type="InterPro" id="IPR015797">
    <property type="entry name" value="NUDIX_hydrolase-like_dom_sf"/>
</dbReference>
<dbReference type="Gene3D" id="3.90.79.10">
    <property type="entry name" value="Nucleoside Triphosphate Pyrophosphohydrolase"/>
    <property type="match status" value="1"/>
</dbReference>
<dbReference type="Proteomes" id="UP000199533">
    <property type="component" value="Unassembled WGS sequence"/>
</dbReference>
<dbReference type="RefSeq" id="WP_090702755.1">
    <property type="nucleotide sequence ID" value="NZ_FOSP01000043.1"/>
</dbReference>
<accession>A0A1I4FWC6</accession>
<evidence type="ECO:0008006" key="3">
    <source>
        <dbReference type="Google" id="ProtNLM"/>
    </source>
</evidence>
<dbReference type="SUPFAM" id="SSF55811">
    <property type="entry name" value="Nudix"/>
    <property type="match status" value="1"/>
</dbReference>
<sequence length="270" mass="30076">MCNNLTILNEYLFEIGHVLGEWNHAPAIYSVGKFLPTPSQQAICKKVKAELAYSERQAIAAPSAELSPGKTIPFLETEFAMIHGRRLLGETVPSLTVGTLLCCPERSELYVQRRSLTTATYPGRFSMFGGHFCLDQEKLGYGEIIDCLVREVKEEAQIDLPSVIKGFPDSLPVSVMIEEKATGSLQYTPLCLAIPEDSIGFIVGGHEGDIVTLHLEKDAELIMQKDQWSPMGFSTIVSWVYRDLPVQSNWTGSIFSKQLIENLKSYQVEK</sequence>
<dbReference type="AlphaFoldDB" id="A0A1I4FWC6"/>
<dbReference type="EMBL" id="FOSP01000043">
    <property type="protein sequence ID" value="SFL21779.1"/>
    <property type="molecule type" value="Genomic_DNA"/>
</dbReference>
<organism evidence="1 2">
    <name type="scientific">Nitrosomonas aestuarii</name>
    <dbReference type="NCBI Taxonomy" id="52441"/>
    <lineage>
        <taxon>Bacteria</taxon>
        <taxon>Pseudomonadati</taxon>
        <taxon>Pseudomonadota</taxon>
        <taxon>Betaproteobacteria</taxon>
        <taxon>Nitrosomonadales</taxon>
        <taxon>Nitrosomonadaceae</taxon>
        <taxon>Nitrosomonas</taxon>
    </lineage>
</organism>
<proteinExistence type="predicted"/>
<reference evidence="2" key="1">
    <citation type="submission" date="2016-10" db="EMBL/GenBank/DDBJ databases">
        <authorList>
            <person name="Varghese N."/>
            <person name="Submissions S."/>
        </authorList>
    </citation>
    <scope>NUCLEOTIDE SEQUENCE [LARGE SCALE GENOMIC DNA]</scope>
    <source>
        <strain evidence="2">Nm69</strain>
    </source>
</reference>
<name>A0A1I4FWC6_9PROT</name>
<gene>
    <name evidence="1" type="ORF">SAMN05216302_104321</name>
</gene>
<keyword evidence="2" id="KW-1185">Reference proteome</keyword>
<evidence type="ECO:0000313" key="1">
    <source>
        <dbReference type="EMBL" id="SFL21779.1"/>
    </source>
</evidence>
<protein>
    <recommendedName>
        <fullName evidence="3">NUDIX domain-containing protein</fullName>
    </recommendedName>
</protein>